<dbReference type="Gene3D" id="3.30.559.30">
    <property type="entry name" value="Nonribosomal peptide synthetase, condensation domain"/>
    <property type="match status" value="1"/>
</dbReference>
<sequence>HSLIATQLISRIRDQLKVELPLKTLFQHPVLGEMARAIDILKLKSEGLEEPPITPMDRSQELPLSFAQQRLWFLNQMDPNVASYNIPAAFDIKGPLNIDILQRVVDQIVTRHEILRTTFKTVDGKPHVEISEKPGIKIERIDLTTGADESVIRQYIISEARAPFNLETGPLMRIKVLQLKSEAAIILLTFHHIVSDAWSMSVFVREVAALYEAFSKDQSSPLPPLQLQYVDFAHWQRNWLKGEVLEAQINFWKEYLAGSPPLLELPTDRPRPAVQTSNGDYIAFHLNPELSKAVKELTLKQGATLFMSLLAAFDVLLYRYSGQEDFNIGTPIANRNRAEIEPLIGFFVNTLVLRSDLSGNPTFTELLKRVRESALNAYAHQDLPFEKMVDALQPERNLSHSPLFQVMFSLQNTPGQAQPAGDLQIMPVEAHSGTAKFDLTLFMQEAADHLTGAFEFNTDLFDKSTVERMVRHFEKLLTAIVANPDTPIGLLPLIDEQEEKQVLVDWNGTDQPGTFSVTIVDIFERQASQTPDAVAVEYQDQLLTYDQLNKKSNQLAHYLRDKGVGPDTFVGLSVKRSPEMIVAILGILKAGGAYVPLDPSYPSERLKYMLDDSAVPVLVTQEELTSVLPEHQAETVFIDHQWQEIARYPEDNPSKVLEPDHLAYMIYTSGSTGRPKGTMITHRGLTNYLNWTIQAYPLDKGRGSLVHSTIAFDATVTAVFTPILTGKTITLIPDDADLEGLAQALQKYKDFSVVKITPAHLDLLSHQIKEDQARGLAHAFVIGGENLTADQIRFWQENAPDTLLYNEYGPTETVVGCVVYEAHDWQGTGSVPIGRAIPNTNLHVIDQHYELVPVGVVGELYISGQGVARGYLNRADLTAERFVPDPFSDRPGARMYKTGDLVRYKPDGQMEFIDRIDTQVKIRGYRIELGEIENVLKEHSAVDDAVVVLHRETSGDVRLVAYLVPEAQSEFNISEIKNHLRSQLPDYMVPAIFMPLKA</sequence>
<dbReference type="FunFam" id="2.30.38.10:FF:000001">
    <property type="entry name" value="Non-ribosomal peptide synthetase PvdI"/>
    <property type="match status" value="1"/>
</dbReference>
<dbReference type="Pfam" id="PF00668">
    <property type="entry name" value="Condensation"/>
    <property type="match status" value="1"/>
</dbReference>
<evidence type="ECO:0000313" key="4">
    <source>
        <dbReference type="EMBL" id="HHJ52564.1"/>
    </source>
</evidence>
<dbReference type="PANTHER" id="PTHR45527:SF1">
    <property type="entry name" value="FATTY ACID SYNTHASE"/>
    <property type="match status" value="1"/>
</dbReference>
<dbReference type="InterPro" id="IPR025110">
    <property type="entry name" value="AMP-bd_C"/>
</dbReference>
<dbReference type="SUPFAM" id="SSF47336">
    <property type="entry name" value="ACP-like"/>
    <property type="match status" value="1"/>
</dbReference>
<comment type="caution">
    <text evidence="4">The sequence shown here is derived from an EMBL/GenBank/DDBJ whole genome shotgun (WGS) entry which is preliminary data.</text>
</comment>
<dbReference type="InterPro" id="IPR023213">
    <property type="entry name" value="CAT-like_dom_sf"/>
</dbReference>
<gene>
    <name evidence="4" type="ORF">ENJ89_05175</name>
</gene>
<dbReference type="EMBL" id="DROD01000355">
    <property type="protein sequence ID" value="HHJ52564.1"/>
    <property type="molecule type" value="Genomic_DNA"/>
</dbReference>
<dbReference type="InterPro" id="IPR000873">
    <property type="entry name" value="AMP-dep_synth/lig_dom"/>
</dbReference>
<evidence type="ECO:0000256" key="2">
    <source>
        <dbReference type="ARBA" id="ARBA00022553"/>
    </source>
</evidence>
<feature type="non-terminal residue" evidence="4">
    <location>
        <position position="1"/>
    </location>
</feature>
<dbReference type="InterPro" id="IPR009081">
    <property type="entry name" value="PP-bd_ACP"/>
</dbReference>
<dbReference type="Gene3D" id="2.30.38.10">
    <property type="entry name" value="Luciferase, Domain 3"/>
    <property type="match status" value="1"/>
</dbReference>
<dbReference type="GO" id="GO:0003824">
    <property type="term" value="F:catalytic activity"/>
    <property type="evidence" value="ECO:0007669"/>
    <property type="project" value="InterPro"/>
</dbReference>
<dbReference type="InterPro" id="IPR010071">
    <property type="entry name" value="AA_adenyl_dom"/>
</dbReference>
<dbReference type="GO" id="GO:0005829">
    <property type="term" value="C:cytosol"/>
    <property type="evidence" value="ECO:0007669"/>
    <property type="project" value="TreeGrafter"/>
</dbReference>
<feature type="non-terminal residue" evidence="4">
    <location>
        <position position="998"/>
    </location>
</feature>
<evidence type="ECO:0000259" key="3">
    <source>
        <dbReference type="PROSITE" id="PS50075"/>
    </source>
</evidence>
<dbReference type="InterPro" id="IPR045851">
    <property type="entry name" value="AMP-bd_C_sf"/>
</dbReference>
<dbReference type="PANTHER" id="PTHR45527">
    <property type="entry name" value="NONRIBOSOMAL PEPTIDE SYNTHETASE"/>
    <property type="match status" value="1"/>
</dbReference>
<dbReference type="FunFam" id="3.40.50.980:FF:000001">
    <property type="entry name" value="Non-ribosomal peptide synthetase"/>
    <property type="match status" value="1"/>
</dbReference>
<dbReference type="AlphaFoldDB" id="A0A7V5PNX7"/>
<protein>
    <submittedName>
        <fullName evidence="4">Amino acid adenylation domain-containing protein</fullName>
    </submittedName>
</protein>
<dbReference type="Gene3D" id="1.10.1200.10">
    <property type="entry name" value="ACP-like"/>
    <property type="match status" value="1"/>
</dbReference>
<feature type="domain" description="Carrier" evidence="3">
    <location>
        <begin position="1"/>
        <end position="42"/>
    </location>
</feature>
<dbReference type="CDD" id="cd19531">
    <property type="entry name" value="LCL_NRPS-like"/>
    <property type="match status" value="1"/>
</dbReference>
<dbReference type="SUPFAM" id="SSF56801">
    <property type="entry name" value="Acetyl-CoA synthetase-like"/>
    <property type="match status" value="1"/>
</dbReference>
<keyword evidence="2" id="KW-0597">Phosphoprotein</keyword>
<dbReference type="Pfam" id="PF00501">
    <property type="entry name" value="AMP-binding"/>
    <property type="match status" value="1"/>
</dbReference>
<dbReference type="FunFam" id="3.30.559.10:FF:000012">
    <property type="entry name" value="Non-ribosomal peptide synthetase"/>
    <property type="match status" value="1"/>
</dbReference>
<dbReference type="InterPro" id="IPR036736">
    <property type="entry name" value="ACP-like_sf"/>
</dbReference>
<proteinExistence type="predicted"/>
<organism evidence="4">
    <name type="scientific">Caldithrix abyssi</name>
    <dbReference type="NCBI Taxonomy" id="187145"/>
    <lineage>
        <taxon>Bacteria</taxon>
        <taxon>Pseudomonadati</taxon>
        <taxon>Calditrichota</taxon>
        <taxon>Calditrichia</taxon>
        <taxon>Calditrichales</taxon>
        <taxon>Calditrichaceae</taxon>
        <taxon>Caldithrix</taxon>
    </lineage>
</organism>
<keyword evidence="1" id="KW-0596">Phosphopantetheine</keyword>
<dbReference type="InterPro" id="IPR001242">
    <property type="entry name" value="Condensation_dom"/>
</dbReference>
<evidence type="ECO:0000256" key="1">
    <source>
        <dbReference type="ARBA" id="ARBA00022450"/>
    </source>
</evidence>
<dbReference type="GO" id="GO:0031177">
    <property type="term" value="F:phosphopantetheine binding"/>
    <property type="evidence" value="ECO:0007669"/>
    <property type="project" value="TreeGrafter"/>
</dbReference>
<dbReference type="FunFam" id="3.30.559.30:FF:000001">
    <property type="entry name" value="Non-ribosomal peptide synthetase"/>
    <property type="match status" value="1"/>
</dbReference>
<dbReference type="Gene3D" id="3.40.50.980">
    <property type="match status" value="2"/>
</dbReference>
<dbReference type="PROSITE" id="PS50075">
    <property type="entry name" value="CARRIER"/>
    <property type="match status" value="1"/>
</dbReference>
<dbReference type="InterPro" id="IPR020845">
    <property type="entry name" value="AMP-binding_CS"/>
</dbReference>
<dbReference type="Pfam" id="PF13193">
    <property type="entry name" value="AMP-binding_C"/>
    <property type="match status" value="1"/>
</dbReference>
<dbReference type="SUPFAM" id="SSF52777">
    <property type="entry name" value="CoA-dependent acyltransferases"/>
    <property type="match status" value="2"/>
</dbReference>
<dbReference type="GO" id="GO:0043041">
    <property type="term" value="P:amino acid activation for nonribosomal peptide biosynthetic process"/>
    <property type="evidence" value="ECO:0007669"/>
    <property type="project" value="TreeGrafter"/>
</dbReference>
<dbReference type="FunFam" id="3.40.50.12780:FF:000012">
    <property type="entry name" value="Non-ribosomal peptide synthetase"/>
    <property type="match status" value="1"/>
</dbReference>
<dbReference type="NCBIfam" id="TIGR01733">
    <property type="entry name" value="AA-adenyl-dom"/>
    <property type="match status" value="1"/>
</dbReference>
<dbReference type="Pfam" id="PF00550">
    <property type="entry name" value="PP-binding"/>
    <property type="match status" value="1"/>
</dbReference>
<dbReference type="Proteomes" id="UP000886124">
    <property type="component" value="Unassembled WGS sequence"/>
</dbReference>
<dbReference type="PROSITE" id="PS00455">
    <property type="entry name" value="AMP_BINDING"/>
    <property type="match status" value="1"/>
</dbReference>
<dbReference type="Gene3D" id="3.30.559.10">
    <property type="entry name" value="Chloramphenicol acetyltransferase-like domain"/>
    <property type="match status" value="1"/>
</dbReference>
<reference evidence="4" key="1">
    <citation type="journal article" date="2020" name="mSystems">
        <title>Genome- and Community-Level Interaction Insights into Carbon Utilization and Element Cycling Functions of Hydrothermarchaeota in Hydrothermal Sediment.</title>
        <authorList>
            <person name="Zhou Z."/>
            <person name="Liu Y."/>
            <person name="Xu W."/>
            <person name="Pan J."/>
            <person name="Luo Z.H."/>
            <person name="Li M."/>
        </authorList>
    </citation>
    <scope>NUCLEOTIDE SEQUENCE [LARGE SCALE GENOMIC DNA]</scope>
    <source>
        <strain evidence="4">HyVt-527</strain>
    </source>
</reference>
<accession>A0A7V5PNX7</accession>
<dbReference type="Gene3D" id="3.30.300.30">
    <property type="match status" value="1"/>
</dbReference>
<dbReference type="CDD" id="cd05930">
    <property type="entry name" value="A_NRPS"/>
    <property type="match status" value="1"/>
</dbReference>
<name>A0A7V5PNX7_CALAY</name>
<dbReference type="GO" id="GO:0044550">
    <property type="term" value="P:secondary metabolite biosynthetic process"/>
    <property type="evidence" value="ECO:0007669"/>
    <property type="project" value="TreeGrafter"/>
</dbReference>